<dbReference type="HAMAP" id="MF_03011">
    <property type="entry name" value="eIF3l"/>
    <property type="match status" value="1"/>
</dbReference>
<dbReference type="EMBL" id="JASFZW010000004">
    <property type="protein sequence ID" value="KAK2078739.1"/>
    <property type="molecule type" value="Genomic_DNA"/>
</dbReference>
<evidence type="ECO:0000256" key="2">
    <source>
        <dbReference type="ARBA" id="ARBA00022540"/>
    </source>
</evidence>
<dbReference type="GO" id="GO:0005852">
    <property type="term" value="C:eukaryotic translation initiation factor 3 complex"/>
    <property type="evidence" value="ECO:0007669"/>
    <property type="project" value="UniProtKB-UniRule"/>
</dbReference>
<keyword evidence="7" id="KW-1185">Reference proteome</keyword>
<evidence type="ECO:0000256" key="4">
    <source>
        <dbReference type="HAMAP-Rule" id="MF_03011"/>
    </source>
</evidence>
<keyword evidence="5" id="KW-1133">Transmembrane helix</keyword>
<evidence type="ECO:0000256" key="3">
    <source>
        <dbReference type="ARBA" id="ARBA00022917"/>
    </source>
</evidence>
<accession>A0AAD9IHU1</accession>
<dbReference type="GO" id="GO:0016282">
    <property type="term" value="C:eukaryotic 43S preinitiation complex"/>
    <property type="evidence" value="ECO:0007669"/>
    <property type="project" value="UniProtKB-UniRule"/>
</dbReference>
<dbReference type="PANTHER" id="PTHR13242">
    <property type="entry name" value="EUKARYOTIC TRANSLATION INITIATION FACTOR 3"/>
    <property type="match status" value="1"/>
</dbReference>
<keyword evidence="2 4" id="KW-0396">Initiation factor</keyword>
<evidence type="ECO:0000256" key="5">
    <source>
        <dbReference type="SAM" id="Phobius"/>
    </source>
</evidence>
<organism evidence="6 7">
    <name type="scientific">Prototheca wickerhamii</name>
    <dbReference type="NCBI Taxonomy" id="3111"/>
    <lineage>
        <taxon>Eukaryota</taxon>
        <taxon>Viridiplantae</taxon>
        <taxon>Chlorophyta</taxon>
        <taxon>core chlorophytes</taxon>
        <taxon>Trebouxiophyceae</taxon>
        <taxon>Chlorellales</taxon>
        <taxon>Chlorellaceae</taxon>
        <taxon>Prototheca</taxon>
    </lineage>
</organism>
<comment type="subcellular location">
    <subcellularLocation>
        <location evidence="4">Cytoplasm</location>
    </subcellularLocation>
</comment>
<evidence type="ECO:0000313" key="6">
    <source>
        <dbReference type="EMBL" id="KAK2078739.1"/>
    </source>
</evidence>
<keyword evidence="5" id="KW-0472">Membrane</keyword>
<evidence type="ECO:0000313" key="7">
    <source>
        <dbReference type="Proteomes" id="UP001255856"/>
    </source>
</evidence>
<dbReference type="AlphaFoldDB" id="A0AAD9IHU1"/>
<comment type="caution">
    <text evidence="6">The sequence shown here is derived from an EMBL/GenBank/DDBJ whole genome shotgun (WGS) entry which is preliminary data.</text>
</comment>
<feature type="transmembrane region" description="Helical" evidence="5">
    <location>
        <begin position="249"/>
        <end position="272"/>
    </location>
</feature>
<sequence>MADGLDAARPAPVPKLVQDFVVYFYRHIRHDGERNTREIFVMYLHTFPHLSERFFKGSSWPPVEAVAHLAHNDSVFCMLYNELRYRHLHAAVRPTLADRVASWKNYRELFALVLAAPLNLQLPNQWIWDMVDEFVYQFQAFAQYRGSAAGKAPEEQAAIAEAGSAWSAGAVRDTLASLAERSGIRSTLSAPGGAEALFAGESYDLPSNVLVMLGYFSLIGLLRVHAVLGDFAEGMRAMQPLNPFLRRHLFATKIAMANITLFYYTSFAYLMMQRYLDAGKCLNFILSYIVKVKTQAQRAPGYDQILKKNEQLYALLAITTAMCPAVERLTDEAVQSLLREKYGEKLRILATGAPEVYEELFAYACPKFVSALPADPSASGNSNAEAYRAQLAAFSAIVESQRGLPALKQFMRLYTSISLRKLAGLAELDEAALRQQLELLHRSAQIVTWSGGDALEGAPQPAGDLDFAIERGEDGTDMVVVSEARTDAGSGSAFLIQHIQKLQSIVSELEALQVPQAATA</sequence>
<keyword evidence="3 4" id="KW-0648">Protein biosynthesis</keyword>
<gene>
    <name evidence="6" type="ORF">QBZ16_003579</name>
</gene>
<dbReference type="InterPro" id="IPR019382">
    <property type="entry name" value="eIF3l"/>
</dbReference>
<keyword evidence="1 4" id="KW-0963">Cytoplasm</keyword>
<dbReference type="Proteomes" id="UP001255856">
    <property type="component" value="Unassembled WGS sequence"/>
</dbReference>
<comment type="similarity">
    <text evidence="4">Belongs to the eIF-3 subunit L family.</text>
</comment>
<dbReference type="PANTHER" id="PTHR13242:SF0">
    <property type="entry name" value="EUKARYOTIC TRANSLATION INITIATION FACTOR 3 SUBUNIT L"/>
    <property type="match status" value="1"/>
</dbReference>
<dbReference type="GO" id="GO:0001732">
    <property type="term" value="P:formation of cytoplasmic translation initiation complex"/>
    <property type="evidence" value="ECO:0007669"/>
    <property type="project" value="UniProtKB-UniRule"/>
</dbReference>
<feature type="transmembrane region" description="Helical" evidence="5">
    <location>
        <begin position="209"/>
        <end position="228"/>
    </location>
</feature>
<comment type="function">
    <text evidence="4">Component of the eukaryotic translation initiation factor 3 (eIF-3) complex, which is involved in protein synthesis of a specialized repertoire of mRNAs and, together with other initiation factors, stimulates binding of mRNA and methionyl-tRNAi to the 40S ribosome. The eIF-3 complex specifically targets and initiates translation of a subset of mRNAs involved in cell proliferation.</text>
</comment>
<reference evidence="6" key="1">
    <citation type="submission" date="2021-01" db="EMBL/GenBank/DDBJ databases">
        <authorList>
            <person name="Eckstrom K.M.E."/>
        </authorList>
    </citation>
    <scope>NUCLEOTIDE SEQUENCE</scope>
    <source>
        <strain evidence="6">UVCC 0001</strain>
    </source>
</reference>
<proteinExistence type="inferred from homology"/>
<protein>
    <recommendedName>
        <fullName evidence="4">Eukaryotic translation initiation factor 3 subunit L</fullName>
        <shortName evidence="4">eIF3l</shortName>
    </recommendedName>
</protein>
<dbReference type="GO" id="GO:0033290">
    <property type="term" value="C:eukaryotic 48S preinitiation complex"/>
    <property type="evidence" value="ECO:0007669"/>
    <property type="project" value="UniProtKB-UniRule"/>
</dbReference>
<keyword evidence="5" id="KW-0812">Transmembrane</keyword>
<dbReference type="GO" id="GO:0003743">
    <property type="term" value="F:translation initiation factor activity"/>
    <property type="evidence" value="ECO:0007669"/>
    <property type="project" value="UniProtKB-UniRule"/>
</dbReference>
<name>A0AAD9IHU1_PROWI</name>
<dbReference type="Pfam" id="PF10255">
    <property type="entry name" value="Paf67"/>
    <property type="match status" value="1"/>
</dbReference>
<comment type="subunit">
    <text evidence="4">Component of the eukaryotic translation initiation factor 3 (eIF-3) complex.</text>
</comment>
<evidence type="ECO:0000256" key="1">
    <source>
        <dbReference type="ARBA" id="ARBA00022490"/>
    </source>
</evidence>